<organism evidence="7 8">
    <name type="scientific">Stieleria marina</name>
    <dbReference type="NCBI Taxonomy" id="1930275"/>
    <lineage>
        <taxon>Bacteria</taxon>
        <taxon>Pseudomonadati</taxon>
        <taxon>Planctomycetota</taxon>
        <taxon>Planctomycetia</taxon>
        <taxon>Pirellulales</taxon>
        <taxon>Pirellulaceae</taxon>
        <taxon>Stieleria</taxon>
    </lineage>
</organism>
<dbReference type="Pfam" id="PF04241">
    <property type="entry name" value="DUF423"/>
    <property type="match status" value="1"/>
</dbReference>
<feature type="transmembrane region" description="Helical" evidence="6">
    <location>
        <begin position="105"/>
        <end position="124"/>
    </location>
</feature>
<sequence length="144" mass="15588">MIDHPLSRRILILAGILGASGVAIGAFGAHGLESYLEGHEKLQQRLAQFDVGVRYHMYHAIAILALASLPFGSSRMRMVIATLLALGILIFSGSLYLLVLTDTPWLGAITPIGGLTWIFAWLSLPLLSRKRKGSYDAAADDRTS</sequence>
<dbReference type="Proteomes" id="UP000319817">
    <property type="component" value="Chromosome"/>
</dbReference>
<evidence type="ECO:0000256" key="6">
    <source>
        <dbReference type="SAM" id="Phobius"/>
    </source>
</evidence>
<evidence type="ECO:0000256" key="5">
    <source>
        <dbReference type="ARBA" id="ARBA00023136"/>
    </source>
</evidence>
<gene>
    <name evidence="7" type="ORF">K239x_49930</name>
</gene>
<proteinExistence type="inferred from homology"/>
<name>A0A517P0S8_9BACT</name>
<feature type="transmembrane region" description="Helical" evidence="6">
    <location>
        <begin position="52"/>
        <end position="71"/>
    </location>
</feature>
<feature type="transmembrane region" description="Helical" evidence="6">
    <location>
        <begin position="12"/>
        <end position="32"/>
    </location>
</feature>
<dbReference type="PANTHER" id="PTHR43461">
    <property type="entry name" value="TRANSMEMBRANE PROTEIN 256"/>
    <property type="match status" value="1"/>
</dbReference>
<keyword evidence="8" id="KW-1185">Reference proteome</keyword>
<dbReference type="GO" id="GO:0005886">
    <property type="term" value="C:plasma membrane"/>
    <property type="evidence" value="ECO:0007669"/>
    <property type="project" value="TreeGrafter"/>
</dbReference>
<keyword evidence="3 6" id="KW-0812">Transmembrane</keyword>
<dbReference type="RefSeq" id="WP_145420788.1">
    <property type="nucleotide sequence ID" value="NZ_CP036526.1"/>
</dbReference>
<dbReference type="AlphaFoldDB" id="A0A517P0S8"/>
<reference evidence="7 8" key="1">
    <citation type="submission" date="2019-02" db="EMBL/GenBank/DDBJ databases">
        <title>Deep-cultivation of Planctomycetes and their phenomic and genomic characterization uncovers novel biology.</title>
        <authorList>
            <person name="Wiegand S."/>
            <person name="Jogler M."/>
            <person name="Boedeker C."/>
            <person name="Pinto D."/>
            <person name="Vollmers J."/>
            <person name="Rivas-Marin E."/>
            <person name="Kohn T."/>
            <person name="Peeters S.H."/>
            <person name="Heuer A."/>
            <person name="Rast P."/>
            <person name="Oberbeckmann S."/>
            <person name="Bunk B."/>
            <person name="Jeske O."/>
            <person name="Meyerdierks A."/>
            <person name="Storesund J.E."/>
            <person name="Kallscheuer N."/>
            <person name="Luecker S."/>
            <person name="Lage O.M."/>
            <person name="Pohl T."/>
            <person name="Merkel B.J."/>
            <person name="Hornburger P."/>
            <person name="Mueller R.-W."/>
            <person name="Bruemmer F."/>
            <person name="Labrenz M."/>
            <person name="Spormann A.M."/>
            <person name="Op den Camp H."/>
            <person name="Overmann J."/>
            <person name="Amann R."/>
            <person name="Jetten M.S.M."/>
            <person name="Mascher T."/>
            <person name="Medema M.H."/>
            <person name="Devos D.P."/>
            <person name="Kaster A.-K."/>
            <person name="Ovreas L."/>
            <person name="Rohde M."/>
            <person name="Galperin M.Y."/>
            <person name="Jogler C."/>
        </authorList>
    </citation>
    <scope>NUCLEOTIDE SEQUENCE [LARGE SCALE GENOMIC DNA]</scope>
    <source>
        <strain evidence="7 8">K23_9</strain>
    </source>
</reference>
<evidence type="ECO:0000256" key="4">
    <source>
        <dbReference type="ARBA" id="ARBA00022989"/>
    </source>
</evidence>
<dbReference type="InterPro" id="IPR006696">
    <property type="entry name" value="DUF423"/>
</dbReference>
<feature type="transmembrane region" description="Helical" evidence="6">
    <location>
        <begin position="78"/>
        <end position="99"/>
    </location>
</feature>
<dbReference type="OrthoDB" id="9802121at2"/>
<keyword evidence="5 6" id="KW-0472">Membrane</keyword>
<evidence type="ECO:0000256" key="2">
    <source>
        <dbReference type="ARBA" id="ARBA00009694"/>
    </source>
</evidence>
<comment type="similarity">
    <text evidence="2">Belongs to the UPF0382 family.</text>
</comment>
<comment type="subcellular location">
    <subcellularLocation>
        <location evidence="1">Membrane</location>
        <topology evidence="1">Multi-pass membrane protein</topology>
    </subcellularLocation>
</comment>
<evidence type="ECO:0000313" key="8">
    <source>
        <dbReference type="Proteomes" id="UP000319817"/>
    </source>
</evidence>
<evidence type="ECO:0000313" key="7">
    <source>
        <dbReference type="EMBL" id="QDT12978.1"/>
    </source>
</evidence>
<accession>A0A517P0S8</accession>
<protein>
    <recommendedName>
        <fullName evidence="9">DUF423 domain-containing protein</fullName>
    </recommendedName>
</protein>
<evidence type="ECO:0008006" key="9">
    <source>
        <dbReference type="Google" id="ProtNLM"/>
    </source>
</evidence>
<dbReference type="EMBL" id="CP036526">
    <property type="protein sequence ID" value="QDT12978.1"/>
    <property type="molecule type" value="Genomic_DNA"/>
</dbReference>
<evidence type="ECO:0000256" key="1">
    <source>
        <dbReference type="ARBA" id="ARBA00004141"/>
    </source>
</evidence>
<evidence type="ECO:0000256" key="3">
    <source>
        <dbReference type="ARBA" id="ARBA00022692"/>
    </source>
</evidence>
<dbReference type="PANTHER" id="PTHR43461:SF1">
    <property type="entry name" value="TRANSMEMBRANE PROTEIN 256"/>
    <property type="match status" value="1"/>
</dbReference>
<keyword evidence="4 6" id="KW-1133">Transmembrane helix</keyword>